<name>M3IHF1_LEPIT</name>
<gene>
    <name evidence="1" type="ORF">LEP1GSC150_4059</name>
</gene>
<protein>
    <submittedName>
        <fullName evidence="1">Uncharacterized protein</fullName>
    </submittedName>
</protein>
<evidence type="ECO:0000313" key="2">
    <source>
        <dbReference type="Proteomes" id="UP000011778"/>
    </source>
</evidence>
<organism evidence="1 2">
    <name type="scientific">Leptospira interrogans serovar Copenhageni str. LT2050</name>
    <dbReference type="NCBI Taxonomy" id="1001598"/>
    <lineage>
        <taxon>Bacteria</taxon>
        <taxon>Pseudomonadati</taxon>
        <taxon>Spirochaetota</taxon>
        <taxon>Spirochaetia</taxon>
        <taxon>Leptospirales</taxon>
        <taxon>Leptospiraceae</taxon>
        <taxon>Leptospira</taxon>
    </lineage>
</organism>
<dbReference type="Proteomes" id="UP000011778">
    <property type="component" value="Unassembled WGS sequence"/>
</dbReference>
<dbReference type="AlphaFoldDB" id="M3IHF1"/>
<sequence length="40" mass="4611">MVFEFGTDYDHGTTGVIYPLTEKVLTETTLFPFEHVGDRF</sequence>
<accession>M3IHF1</accession>
<comment type="caution">
    <text evidence="1">The sequence shown here is derived from an EMBL/GenBank/DDBJ whole genome shotgun (WGS) entry which is preliminary data.</text>
</comment>
<dbReference type="EMBL" id="AFMD02000445">
    <property type="protein sequence ID" value="EMG20132.1"/>
    <property type="molecule type" value="Genomic_DNA"/>
</dbReference>
<proteinExistence type="predicted"/>
<reference evidence="1 2" key="1">
    <citation type="submission" date="2013-02" db="EMBL/GenBank/DDBJ databases">
        <authorList>
            <person name="Harkins D.M."/>
            <person name="Durkin A.S."/>
            <person name="Brinkac L.M."/>
            <person name="Haft D.H."/>
            <person name="Selengut J.D."/>
            <person name="Sanka R."/>
            <person name="DePew J."/>
            <person name="Purushe J."/>
            <person name="Tulsiani S.M."/>
            <person name="Graham G.C."/>
            <person name="Burns M.-A."/>
            <person name="Dohnt M.F."/>
            <person name="Smythe L.D."/>
            <person name="McKay D.B."/>
            <person name="Craig S.B."/>
            <person name="Vinetz J.M."/>
            <person name="Sutton G.G."/>
            <person name="Nierman W.C."/>
            <person name="Fouts D.E."/>
        </authorList>
    </citation>
    <scope>NUCLEOTIDE SEQUENCE [LARGE SCALE GENOMIC DNA]</scope>
    <source>
        <strain evidence="1 2">LT2050</strain>
    </source>
</reference>
<evidence type="ECO:0000313" key="1">
    <source>
        <dbReference type="EMBL" id="EMG20132.1"/>
    </source>
</evidence>